<evidence type="ECO:0000313" key="1">
    <source>
        <dbReference type="EMBL" id="KWX13083.1"/>
    </source>
</evidence>
<protein>
    <submittedName>
        <fullName evidence="1">Uncharacterized protein</fullName>
    </submittedName>
</protein>
<dbReference type="OrthoDB" id="10284883at2759"/>
<dbReference type="Proteomes" id="UP000070089">
    <property type="component" value="Unassembled WGS sequence"/>
</dbReference>
<reference evidence="1 2" key="1">
    <citation type="journal article" date="2015" name="Mol. Biochem. Parasitol.">
        <title>Identification of polymorphic genes for use in assemblage B genotyping assays through comparative genomics of multiple assemblage B Giardia duodenalis isolates.</title>
        <authorList>
            <person name="Wielinga C."/>
            <person name="Thompson R.C."/>
            <person name="Monis P."/>
            <person name="Ryan U."/>
        </authorList>
    </citation>
    <scope>NUCLEOTIDE SEQUENCE [LARGE SCALE GENOMIC DNA]</scope>
    <source>
        <strain evidence="1 2">BAH15c1</strain>
    </source>
</reference>
<dbReference type="VEuPathDB" id="GiardiaDB:QR46_2956"/>
<organism evidence="1 2">
    <name type="scientific">Giardia duodenalis assemblage B</name>
    <dbReference type="NCBI Taxonomy" id="1394984"/>
    <lineage>
        <taxon>Eukaryota</taxon>
        <taxon>Metamonada</taxon>
        <taxon>Diplomonadida</taxon>
        <taxon>Hexamitidae</taxon>
        <taxon>Giardiinae</taxon>
        <taxon>Giardia</taxon>
    </lineage>
</organism>
<dbReference type="AlphaFoldDB" id="A0A132NSK0"/>
<name>A0A132NSK0_GIAIN</name>
<gene>
    <name evidence="1" type="ORF">QR46_2956</name>
</gene>
<sequence>MSVIVANPFSTNKLTAALPFHMLCLVQKRKNISLQPLQGDVSYANYVSVVSQLSPPEVENQICHWDIATLVDSSFVLEYSPEQYPLLSLTREGVQLVLNVVGKGAFSTSCINTAVEFSAHLLEALTVRGYEPEYEVKLLQSNNPTEN</sequence>
<proteinExistence type="predicted"/>
<comment type="caution">
    <text evidence="1">The sequence shown here is derived from an EMBL/GenBank/DDBJ whole genome shotgun (WGS) entry which is preliminary data.</text>
</comment>
<evidence type="ECO:0000313" key="2">
    <source>
        <dbReference type="Proteomes" id="UP000070089"/>
    </source>
</evidence>
<accession>A0A132NSK0</accession>
<dbReference type="EMBL" id="JXTI01000085">
    <property type="protein sequence ID" value="KWX13083.1"/>
    <property type="molecule type" value="Genomic_DNA"/>
</dbReference>